<dbReference type="InterPro" id="IPR050662">
    <property type="entry name" value="Sec-metab_biosynth-thioest"/>
</dbReference>
<evidence type="ECO:0000313" key="8">
    <source>
        <dbReference type="Proteomes" id="UP000509510"/>
    </source>
</evidence>
<dbReference type="KEGG" id="trg:TRUGW13939_11686"/>
<dbReference type="InterPro" id="IPR047921">
    <property type="entry name" value="LACTB2-like_MBL-fold"/>
</dbReference>
<dbReference type="OrthoDB" id="17458at2759"/>
<keyword evidence="5" id="KW-0862">Zinc</keyword>
<dbReference type="SUPFAM" id="SSF56281">
    <property type="entry name" value="Metallo-hydrolase/oxidoreductase"/>
    <property type="match status" value="1"/>
</dbReference>
<keyword evidence="8" id="KW-1185">Reference proteome</keyword>
<dbReference type="EMBL" id="CP055903">
    <property type="protein sequence ID" value="QKX64511.1"/>
    <property type="molecule type" value="Genomic_DNA"/>
</dbReference>
<dbReference type="InterPro" id="IPR001279">
    <property type="entry name" value="Metallo-B-lactamas"/>
</dbReference>
<dbReference type="GO" id="GO:0044550">
    <property type="term" value="P:secondary metabolite biosynthetic process"/>
    <property type="evidence" value="ECO:0007669"/>
    <property type="project" value="TreeGrafter"/>
</dbReference>
<dbReference type="CDD" id="cd07722">
    <property type="entry name" value="LACTB2-like_MBL-fold"/>
    <property type="match status" value="1"/>
</dbReference>
<dbReference type="SMART" id="SM00849">
    <property type="entry name" value="Lactamase_B"/>
    <property type="match status" value="1"/>
</dbReference>
<dbReference type="PANTHER" id="PTHR23131:SF3">
    <property type="entry name" value="ATROCHRYSONE CARBOXYL ACP THIOESTERASE"/>
    <property type="match status" value="1"/>
</dbReference>
<evidence type="ECO:0000256" key="2">
    <source>
        <dbReference type="ARBA" id="ARBA00007749"/>
    </source>
</evidence>
<sequence length="312" mass="34599">MKEVNVLSRSINKSVNLYAFEEYLSAQASLLPDLPEIKKISPRVIRVLGGNPGLMQLQGTNTYIVGTGSKRILVDTGQGIPQWAQWISSAIEEHGITIEKVLLTHWHGDHTGGVPDLVRMYPELEGSIFKNRPDAGQNPISDGEVFETEGATIRAVFTPGHSVDHMCFLLEEEEALFTGDNMLGHGTTAVEDLATYMNSLFVMQKQNCKIGYPGHGEVIGDLKLVMQTEIGRKQRRERQIIAGLKTLQKRNQGSIGALPRDLVTQVFGDLPDDVVDSIFVPFVKELLMKLAIERRVGFRMSLGDKLWFVKGG</sequence>
<reference evidence="8" key="1">
    <citation type="submission" date="2020-06" db="EMBL/GenBank/DDBJ databases">
        <title>A chromosome-scale genome assembly of Talaromyces rugulosus W13939.</title>
        <authorList>
            <person name="Wang B."/>
            <person name="Guo L."/>
            <person name="Ye K."/>
            <person name="Wang L."/>
        </authorList>
    </citation>
    <scope>NUCLEOTIDE SEQUENCE [LARGE SCALE GENOMIC DNA]</scope>
    <source>
        <strain evidence="8">W13939</strain>
    </source>
</reference>
<gene>
    <name evidence="7" type="ORF">TRUGW13939_11686</name>
</gene>
<evidence type="ECO:0000256" key="3">
    <source>
        <dbReference type="ARBA" id="ARBA00022723"/>
    </source>
</evidence>
<dbReference type="Gene3D" id="3.60.15.10">
    <property type="entry name" value="Ribonuclease Z/Hydroxyacylglutathione hydrolase-like"/>
    <property type="match status" value="1"/>
</dbReference>
<dbReference type="Pfam" id="PF00753">
    <property type="entry name" value="Lactamase_B"/>
    <property type="match status" value="1"/>
</dbReference>
<dbReference type="GO" id="GO:0016787">
    <property type="term" value="F:hydrolase activity"/>
    <property type="evidence" value="ECO:0007669"/>
    <property type="project" value="UniProtKB-KW"/>
</dbReference>
<dbReference type="FunFam" id="3.60.15.10:FF:000041">
    <property type="entry name" value="Metallo-beta-lactamase domain protein"/>
    <property type="match status" value="1"/>
</dbReference>
<dbReference type="RefSeq" id="XP_035350684.1">
    <property type="nucleotide sequence ID" value="XM_035494791.1"/>
</dbReference>
<protein>
    <recommendedName>
        <fullName evidence="6">Metallo-beta-lactamase domain-containing protein</fullName>
    </recommendedName>
</protein>
<dbReference type="AlphaFoldDB" id="A0A7H8RFL6"/>
<accession>A0A7H8RFL6</accession>
<evidence type="ECO:0000313" key="7">
    <source>
        <dbReference type="EMBL" id="QKX64511.1"/>
    </source>
</evidence>
<proteinExistence type="inferred from homology"/>
<dbReference type="Proteomes" id="UP000509510">
    <property type="component" value="Chromosome VI"/>
</dbReference>
<comment type="similarity">
    <text evidence="2">Belongs to the metallo-beta-lactamase superfamily.</text>
</comment>
<dbReference type="GO" id="GO:0046872">
    <property type="term" value="F:metal ion binding"/>
    <property type="evidence" value="ECO:0007669"/>
    <property type="project" value="UniProtKB-KW"/>
</dbReference>
<evidence type="ECO:0000259" key="6">
    <source>
        <dbReference type="SMART" id="SM00849"/>
    </source>
</evidence>
<dbReference type="PANTHER" id="PTHR23131">
    <property type="entry name" value="ENDORIBONUCLEASE LACTB2"/>
    <property type="match status" value="1"/>
</dbReference>
<dbReference type="InterPro" id="IPR036866">
    <property type="entry name" value="RibonucZ/Hydroxyglut_hydro"/>
</dbReference>
<organism evidence="7 8">
    <name type="scientific">Talaromyces rugulosus</name>
    <name type="common">Penicillium rugulosum</name>
    <dbReference type="NCBI Taxonomy" id="121627"/>
    <lineage>
        <taxon>Eukaryota</taxon>
        <taxon>Fungi</taxon>
        <taxon>Dikarya</taxon>
        <taxon>Ascomycota</taxon>
        <taxon>Pezizomycotina</taxon>
        <taxon>Eurotiomycetes</taxon>
        <taxon>Eurotiomycetidae</taxon>
        <taxon>Eurotiales</taxon>
        <taxon>Trichocomaceae</taxon>
        <taxon>Talaromyces</taxon>
        <taxon>Talaromyces sect. Islandici</taxon>
    </lineage>
</organism>
<evidence type="ECO:0000256" key="1">
    <source>
        <dbReference type="ARBA" id="ARBA00001947"/>
    </source>
</evidence>
<name>A0A7H8RFL6_TALRU</name>
<keyword evidence="3" id="KW-0479">Metal-binding</keyword>
<dbReference type="GeneID" id="55999163"/>
<evidence type="ECO:0000256" key="4">
    <source>
        <dbReference type="ARBA" id="ARBA00022801"/>
    </source>
</evidence>
<comment type="cofactor">
    <cofactor evidence="1">
        <name>Zn(2+)</name>
        <dbReference type="ChEBI" id="CHEBI:29105"/>
    </cofactor>
</comment>
<feature type="domain" description="Metallo-beta-lactamase" evidence="6">
    <location>
        <begin position="59"/>
        <end position="215"/>
    </location>
</feature>
<evidence type="ECO:0000256" key="5">
    <source>
        <dbReference type="ARBA" id="ARBA00022833"/>
    </source>
</evidence>
<keyword evidence="4" id="KW-0378">Hydrolase</keyword>